<dbReference type="InterPro" id="IPR035513">
    <property type="entry name" value="Invertase/methylesterase_inhib"/>
</dbReference>
<keyword evidence="4 7" id="KW-0732">Signal</keyword>
<dbReference type="AlphaFoldDB" id="A0A1S2Z3F7"/>
<dbReference type="CDD" id="cd15798">
    <property type="entry name" value="PMEI-like_3"/>
    <property type="match status" value="1"/>
</dbReference>
<dbReference type="PANTHER" id="PTHR31080">
    <property type="entry name" value="PECTINESTERASE INHIBITOR-LIKE"/>
    <property type="match status" value="1"/>
</dbReference>
<dbReference type="GO" id="GO:0048046">
    <property type="term" value="C:apoplast"/>
    <property type="evidence" value="ECO:0007669"/>
    <property type="project" value="UniProtKB-SubCell"/>
</dbReference>
<dbReference type="Pfam" id="PF04043">
    <property type="entry name" value="PMEI"/>
    <property type="match status" value="1"/>
</dbReference>
<organism evidence="9 10">
    <name type="scientific">Cicer arietinum</name>
    <name type="common">Chickpea</name>
    <name type="synonym">Garbanzo</name>
    <dbReference type="NCBI Taxonomy" id="3827"/>
    <lineage>
        <taxon>Eukaryota</taxon>
        <taxon>Viridiplantae</taxon>
        <taxon>Streptophyta</taxon>
        <taxon>Embryophyta</taxon>
        <taxon>Tracheophyta</taxon>
        <taxon>Spermatophyta</taxon>
        <taxon>Magnoliopsida</taxon>
        <taxon>eudicotyledons</taxon>
        <taxon>Gunneridae</taxon>
        <taxon>Pentapetalae</taxon>
        <taxon>rosids</taxon>
        <taxon>fabids</taxon>
        <taxon>Fabales</taxon>
        <taxon>Fabaceae</taxon>
        <taxon>Papilionoideae</taxon>
        <taxon>50 kb inversion clade</taxon>
        <taxon>NPAAA clade</taxon>
        <taxon>Hologalegina</taxon>
        <taxon>IRL clade</taxon>
        <taxon>Cicereae</taxon>
        <taxon>Cicer</taxon>
    </lineage>
</organism>
<dbReference type="FunFam" id="1.20.140.40:FF:000006">
    <property type="entry name" value="Pectinesterase inhibitor 3"/>
    <property type="match status" value="1"/>
</dbReference>
<evidence type="ECO:0000256" key="4">
    <source>
        <dbReference type="ARBA" id="ARBA00022729"/>
    </source>
</evidence>
<feature type="signal peptide" evidence="7">
    <location>
        <begin position="1"/>
        <end position="24"/>
    </location>
</feature>
<evidence type="ECO:0000256" key="2">
    <source>
        <dbReference type="ARBA" id="ARBA00022523"/>
    </source>
</evidence>
<keyword evidence="2" id="KW-0052">Apoplast</keyword>
<evidence type="ECO:0000256" key="7">
    <source>
        <dbReference type="SAM" id="SignalP"/>
    </source>
</evidence>
<feature type="chain" id="PRO_5010193274" evidence="7">
    <location>
        <begin position="25"/>
        <end position="213"/>
    </location>
</feature>
<comment type="subcellular location">
    <subcellularLocation>
        <location evidence="1">Secreted</location>
        <location evidence="1">Extracellular space</location>
        <location evidence="1">Apoplast</location>
    </subcellularLocation>
</comment>
<dbReference type="KEGG" id="cam:101511747"/>
<dbReference type="Proteomes" id="UP000087171">
    <property type="component" value="Unplaced"/>
</dbReference>
<dbReference type="NCBIfam" id="TIGR01614">
    <property type="entry name" value="PME_inhib"/>
    <property type="match status" value="1"/>
</dbReference>
<evidence type="ECO:0000256" key="3">
    <source>
        <dbReference type="ARBA" id="ARBA00022525"/>
    </source>
</evidence>
<accession>A0A1S2Z3F7</accession>
<proteinExistence type="inferred from homology"/>
<protein>
    <submittedName>
        <fullName evidence="10">Pectinesterase inhibitor 9-like</fullName>
    </submittedName>
</protein>
<dbReference type="PaxDb" id="3827-XP_004514337.1"/>
<evidence type="ECO:0000256" key="5">
    <source>
        <dbReference type="ARBA" id="ARBA00023157"/>
    </source>
</evidence>
<keyword evidence="9" id="KW-1185">Reference proteome</keyword>
<dbReference type="eggNOG" id="ENOG502S2SH">
    <property type="taxonomic scope" value="Eukaryota"/>
</dbReference>
<evidence type="ECO:0000256" key="6">
    <source>
        <dbReference type="ARBA" id="ARBA00038471"/>
    </source>
</evidence>
<feature type="domain" description="Pectinesterase inhibitor" evidence="8">
    <location>
        <begin position="29"/>
        <end position="194"/>
    </location>
</feature>
<dbReference type="GO" id="GO:0004857">
    <property type="term" value="F:enzyme inhibitor activity"/>
    <property type="evidence" value="ECO:0007669"/>
    <property type="project" value="InterPro"/>
</dbReference>
<keyword evidence="5" id="KW-1015">Disulfide bond</keyword>
<dbReference type="OrthoDB" id="1430376at2759"/>
<dbReference type="STRING" id="3827.A0A1S2Z3F7"/>
<dbReference type="PANTHER" id="PTHR31080:SF12">
    <property type="entry name" value="PLANT INVERTASE_PECTIN METHYLESTERASE INHIBITOR"/>
    <property type="match status" value="1"/>
</dbReference>
<reference evidence="10" key="1">
    <citation type="submission" date="2025-08" db="UniProtKB">
        <authorList>
            <consortium name="RefSeq"/>
        </authorList>
    </citation>
    <scope>IDENTIFICATION</scope>
    <source>
        <tissue evidence="10">Etiolated seedlings</tissue>
    </source>
</reference>
<dbReference type="Gene3D" id="1.20.140.40">
    <property type="entry name" value="Invertase/pectin methylesterase inhibitor family protein"/>
    <property type="match status" value="1"/>
</dbReference>
<evidence type="ECO:0000313" key="9">
    <source>
        <dbReference type="Proteomes" id="UP000087171"/>
    </source>
</evidence>
<sequence>MSQQKIALTLLVIFISLFLESSLAKENSQTIAYIESSCHGTLYPNLCIRCLNKFSNSTINGPQHLAHIALSVSLSKALQTRGYLLKVTKELQTINHNNKRMYLTVQDCVNQINDSFDQLSQAIKELKRLNQSSTIISDKVLWHISNVETWVSTALTDASSCVQSLPGDRMSKRVAMIKVKAKNVAEVTSNALALFHSYASRYKQVAARTTKKP</sequence>
<evidence type="ECO:0000313" key="10">
    <source>
        <dbReference type="RefSeq" id="XP_004514337.1"/>
    </source>
</evidence>
<evidence type="ECO:0000256" key="1">
    <source>
        <dbReference type="ARBA" id="ARBA00004271"/>
    </source>
</evidence>
<gene>
    <name evidence="10" type="primary">LOC101511747</name>
</gene>
<dbReference type="GeneID" id="101511747"/>
<dbReference type="SUPFAM" id="SSF101148">
    <property type="entry name" value="Plant invertase/pectin methylesterase inhibitor"/>
    <property type="match status" value="1"/>
</dbReference>
<name>A0A1S2Z3F7_CICAR</name>
<dbReference type="RefSeq" id="XP_004514337.1">
    <property type="nucleotide sequence ID" value="XM_004514280.3"/>
</dbReference>
<dbReference type="InterPro" id="IPR051955">
    <property type="entry name" value="PME_Inhibitor"/>
</dbReference>
<dbReference type="InterPro" id="IPR006501">
    <property type="entry name" value="Pectinesterase_inhib_dom"/>
</dbReference>
<evidence type="ECO:0000259" key="8">
    <source>
        <dbReference type="SMART" id="SM00856"/>
    </source>
</evidence>
<comment type="similarity">
    <text evidence="6">Belongs to the PMEI family.</text>
</comment>
<keyword evidence="3" id="KW-0964">Secreted</keyword>
<dbReference type="SMART" id="SM00856">
    <property type="entry name" value="PMEI"/>
    <property type="match status" value="1"/>
</dbReference>